<evidence type="ECO:0000256" key="4">
    <source>
        <dbReference type="ARBA" id="ARBA00023136"/>
    </source>
</evidence>
<evidence type="ECO:0000256" key="1">
    <source>
        <dbReference type="ARBA" id="ARBA00004370"/>
    </source>
</evidence>
<keyword evidence="6" id="KW-0868">Chloride</keyword>
<dbReference type="Pfam" id="PF01062">
    <property type="entry name" value="Bestrophin"/>
    <property type="match status" value="1"/>
</dbReference>
<dbReference type="GO" id="GO:0005254">
    <property type="term" value="F:chloride channel activity"/>
    <property type="evidence" value="ECO:0007669"/>
    <property type="project" value="UniProtKB-KW"/>
</dbReference>
<dbReference type="EMBL" id="JBGFUD010006219">
    <property type="protein sequence ID" value="MFH4980865.1"/>
    <property type="molecule type" value="Genomic_DNA"/>
</dbReference>
<evidence type="ECO:0000256" key="2">
    <source>
        <dbReference type="ARBA" id="ARBA00022692"/>
    </source>
</evidence>
<feature type="region of interest" description="Disordered" evidence="7">
    <location>
        <begin position="399"/>
        <end position="428"/>
    </location>
</feature>
<organism evidence="8 9">
    <name type="scientific">Gnathostoma spinigerum</name>
    <dbReference type="NCBI Taxonomy" id="75299"/>
    <lineage>
        <taxon>Eukaryota</taxon>
        <taxon>Metazoa</taxon>
        <taxon>Ecdysozoa</taxon>
        <taxon>Nematoda</taxon>
        <taxon>Chromadorea</taxon>
        <taxon>Rhabditida</taxon>
        <taxon>Spirurina</taxon>
        <taxon>Gnathostomatomorpha</taxon>
        <taxon>Gnathostomatoidea</taxon>
        <taxon>Gnathostomatidae</taxon>
        <taxon>Gnathostoma</taxon>
    </lineage>
</organism>
<keyword evidence="6" id="KW-0869">Chloride channel</keyword>
<keyword evidence="3 6" id="KW-1133">Transmembrane helix</keyword>
<dbReference type="GO" id="GO:0005886">
    <property type="term" value="C:plasma membrane"/>
    <property type="evidence" value="ECO:0007669"/>
    <property type="project" value="UniProtKB-SubCell"/>
</dbReference>
<gene>
    <name evidence="8" type="ORF">AB6A40_007574</name>
</gene>
<reference evidence="8 9" key="1">
    <citation type="submission" date="2024-08" db="EMBL/GenBank/DDBJ databases">
        <title>Gnathostoma spinigerum genome.</title>
        <authorList>
            <person name="Gonzalez-Bertolin B."/>
            <person name="Monzon S."/>
            <person name="Zaballos A."/>
            <person name="Jimenez P."/>
            <person name="Dekumyoy P."/>
            <person name="Varona S."/>
            <person name="Cuesta I."/>
            <person name="Sumanam S."/>
            <person name="Adisakwattana P."/>
            <person name="Gasser R.B."/>
            <person name="Hernandez-Gonzalez A."/>
            <person name="Young N.D."/>
            <person name="Perteguer M.J."/>
        </authorList>
    </citation>
    <scope>NUCLEOTIDE SEQUENCE [LARGE SCALE GENOMIC DNA]</scope>
    <source>
        <strain evidence="8">AL3</strain>
        <tissue evidence="8">Liver</tissue>
    </source>
</reference>
<keyword evidence="2 6" id="KW-0812">Transmembrane</keyword>
<accession>A0ABD6EX78</accession>
<dbReference type="PANTHER" id="PTHR10736">
    <property type="entry name" value="BESTROPHIN"/>
    <property type="match status" value="1"/>
</dbReference>
<proteinExistence type="inferred from homology"/>
<feature type="compositionally biased region" description="Basic and acidic residues" evidence="7">
    <location>
        <begin position="414"/>
        <end position="428"/>
    </location>
</feature>
<protein>
    <recommendedName>
        <fullName evidence="6">Bestrophin homolog</fullName>
    </recommendedName>
</protein>
<dbReference type="PANTHER" id="PTHR10736:SF31">
    <property type="entry name" value="BESTROPHIN HOMOLOG 14"/>
    <property type="match status" value="1"/>
</dbReference>
<keyword evidence="6" id="KW-0406">Ion transport</keyword>
<feature type="transmembrane region" description="Helical" evidence="6">
    <location>
        <begin position="29"/>
        <end position="46"/>
    </location>
</feature>
<feature type="compositionally biased region" description="Polar residues" evidence="7">
    <location>
        <begin position="401"/>
        <end position="413"/>
    </location>
</feature>
<feature type="transmembrane region" description="Helical" evidence="6">
    <location>
        <begin position="256"/>
        <end position="275"/>
    </location>
</feature>
<dbReference type="InterPro" id="IPR000615">
    <property type="entry name" value="Bestrophin"/>
</dbReference>
<keyword evidence="6" id="KW-0813">Transport</keyword>
<keyword evidence="6" id="KW-0407">Ion channel</keyword>
<comment type="similarity">
    <text evidence="5 6">Belongs to the anion channel-forming bestrophin (TC 1.A.46) family. Calcium-sensitive chloride channel subfamily.</text>
</comment>
<evidence type="ECO:0000313" key="9">
    <source>
        <dbReference type="Proteomes" id="UP001608902"/>
    </source>
</evidence>
<evidence type="ECO:0000313" key="8">
    <source>
        <dbReference type="EMBL" id="MFH4980865.1"/>
    </source>
</evidence>
<comment type="caution">
    <text evidence="8">The sequence shown here is derived from an EMBL/GenBank/DDBJ whole genome shotgun (WGS) entry which is preliminary data.</text>
</comment>
<dbReference type="Proteomes" id="UP001608902">
    <property type="component" value="Unassembled WGS sequence"/>
</dbReference>
<feature type="transmembrane region" description="Helical" evidence="6">
    <location>
        <begin position="67"/>
        <end position="86"/>
    </location>
</feature>
<keyword evidence="6" id="KW-1003">Cell membrane</keyword>
<evidence type="ECO:0000256" key="5">
    <source>
        <dbReference type="ARBA" id="ARBA00034769"/>
    </source>
</evidence>
<comment type="subcellular location">
    <subcellularLocation>
        <location evidence="6">Cell membrane</location>
        <topology evidence="6">Multi-pass membrane protein</topology>
    </subcellularLocation>
    <subcellularLocation>
        <location evidence="1">Membrane</location>
    </subcellularLocation>
</comment>
<dbReference type="InterPro" id="IPR021134">
    <property type="entry name" value="Bestrophin-like"/>
</dbReference>
<keyword evidence="4 6" id="KW-0472">Membrane</keyword>
<feature type="transmembrane region" description="Helical" evidence="6">
    <location>
        <begin position="223"/>
        <end position="244"/>
    </location>
</feature>
<evidence type="ECO:0000256" key="7">
    <source>
        <dbReference type="SAM" id="MobiDB-lite"/>
    </source>
</evidence>
<name>A0ABD6EX78_9BILA</name>
<keyword evidence="9" id="KW-1185">Reference proteome</keyword>
<dbReference type="AlphaFoldDB" id="A0ABD6EX78"/>
<evidence type="ECO:0000256" key="3">
    <source>
        <dbReference type="ARBA" id="ARBA00022989"/>
    </source>
</evidence>
<dbReference type="GO" id="GO:0034707">
    <property type="term" value="C:chloride channel complex"/>
    <property type="evidence" value="ECO:0007669"/>
    <property type="project" value="UniProtKB-KW"/>
</dbReference>
<sequence length="428" mass="50430">MTISYDEDFSSVMLRWKGSLWKAVLKDLIVFYVLFYLILFCQWYFLNDEQKVYFTGWIKWCEIGSEYIPLSFLLGFYVAVVVARWWEQFNWISWPDKLMMMIAACFPGEENLVLRETVCRWSSLQAVICWRMISVRTLKRFPTLHHLVDSSLMTNEEYQMYMDLDAPHGKWFVPTMWIINIIKREYAKKKIDTIQLDMLLKQVYAYREGFAMLLVYDWVKIPLVYTQVVAIATYGYFSICLLGRQPKLDPESMSKEVTILFPVFTTFQLLFYLGWLKVGQYLVNPFGEDDDDFELNYILDRNTYVAKMMASPLADQLPPIRKPHMGMLIPHTLASFKIQDVIPRGHLEDFKLSDSDMRLITPEEAGEQAMQLYIKKRKSHFRTIAAIFGRFKRSSVPRLQRQVNNPLTNSEDVQSTREAADLTMCDKP</sequence>
<comment type="function">
    <text evidence="6">Forms chloride channels.</text>
</comment>
<evidence type="ECO:0000256" key="6">
    <source>
        <dbReference type="RuleBase" id="RU363126"/>
    </source>
</evidence>